<feature type="transmembrane region" description="Helical" evidence="1">
    <location>
        <begin position="135"/>
        <end position="151"/>
    </location>
</feature>
<gene>
    <name evidence="2" type="ORF">SHKM778_84360</name>
</gene>
<dbReference type="EMBL" id="AP035768">
    <property type="protein sequence ID" value="BFO22048.1"/>
    <property type="molecule type" value="Genomic_DNA"/>
</dbReference>
<feature type="transmembrane region" description="Helical" evidence="1">
    <location>
        <begin position="113"/>
        <end position="129"/>
    </location>
</feature>
<sequence>MLVCGALLALFTVKHSQALFLGLCLAGAGAAVAVRRRWRGLPAGRGVAALSAAGCAGVLGTVLLARLLDYPSVSESVQDLLTAHFARPDRERPWAEFFQLQGNFWTEWLRRRLWEPLFLAFLAAGVLGARRRPAFGAFLVAAACTGFLNQAGHPDINIWGDRLIVLAWLLPVIGVPLLLEPVVRRAVVPAQGAPVELAR</sequence>
<dbReference type="AlphaFoldDB" id="A0AAT9HXX6"/>
<keyword evidence="1" id="KW-0812">Transmembrane</keyword>
<evidence type="ECO:0000256" key="1">
    <source>
        <dbReference type="SAM" id="Phobius"/>
    </source>
</evidence>
<accession>A0AAT9HXX6</accession>
<feature type="transmembrane region" description="Helical" evidence="1">
    <location>
        <begin position="163"/>
        <end position="179"/>
    </location>
</feature>
<protein>
    <submittedName>
        <fullName evidence="2">Uncharacterized protein</fullName>
    </submittedName>
</protein>
<name>A0AAT9HXX6_9ACTN</name>
<reference evidence="2" key="2">
    <citation type="submission" date="2024-07" db="EMBL/GenBank/DDBJ databases">
        <title>Streptomyces haneummycinica sp. nov., a new antibiotic-producing actinobacterium isolated from marine sediment.</title>
        <authorList>
            <person name="Uemura M."/>
            <person name="Hamada M."/>
            <person name="Hirano S."/>
            <person name="Kobayashi K."/>
            <person name="Ohshiro T."/>
            <person name="Kobayashi T."/>
            <person name="Terahara T."/>
        </authorList>
    </citation>
    <scope>NUCLEOTIDE SEQUENCE</scope>
    <source>
        <strain evidence="2">KM77-8</strain>
    </source>
</reference>
<keyword evidence="1" id="KW-1133">Transmembrane helix</keyword>
<reference evidence="2" key="1">
    <citation type="submission" date="2024-06" db="EMBL/GenBank/DDBJ databases">
        <authorList>
            <consortium name="consrtm"/>
            <person name="Uemura M."/>
            <person name="Terahara T."/>
        </authorList>
    </citation>
    <scope>NUCLEOTIDE SEQUENCE</scope>
    <source>
        <strain evidence="2">KM77-8</strain>
    </source>
</reference>
<organism evidence="2">
    <name type="scientific">Streptomyces haneummycinicus</name>
    <dbReference type="NCBI Taxonomy" id="3074435"/>
    <lineage>
        <taxon>Bacteria</taxon>
        <taxon>Bacillati</taxon>
        <taxon>Actinomycetota</taxon>
        <taxon>Actinomycetes</taxon>
        <taxon>Kitasatosporales</taxon>
        <taxon>Streptomycetaceae</taxon>
        <taxon>Streptomyces</taxon>
    </lineage>
</organism>
<proteinExistence type="predicted"/>
<keyword evidence="1" id="KW-0472">Membrane</keyword>
<evidence type="ECO:0000313" key="2">
    <source>
        <dbReference type="EMBL" id="BFO22048.1"/>
    </source>
</evidence>
<feature type="transmembrane region" description="Helical" evidence="1">
    <location>
        <begin position="47"/>
        <end position="68"/>
    </location>
</feature>